<evidence type="ECO:0000256" key="2">
    <source>
        <dbReference type="ARBA" id="ARBA00022691"/>
    </source>
</evidence>
<dbReference type="SFLD" id="SFLDS00029">
    <property type="entry name" value="Radical_SAM"/>
    <property type="match status" value="2"/>
</dbReference>
<dbReference type="Gene3D" id="3.80.30.20">
    <property type="entry name" value="tm_1862 like domain"/>
    <property type="match status" value="1"/>
</dbReference>
<dbReference type="InterPro" id="IPR006638">
    <property type="entry name" value="Elp3/MiaA/NifB-like_rSAM"/>
</dbReference>
<dbReference type="InterPro" id="IPR013785">
    <property type="entry name" value="Aldolase_TIM"/>
</dbReference>
<dbReference type="SFLD" id="SFLDG01082">
    <property type="entry name" value="B12-binding_domain_containing"/>
    <property type="match status" value="1"/>
</dbReference>
<keyword evidence="2" id="KW-0949">S-adenosyl-L-methionine</keyword>
<dbReference type="Gene3D" id="3.20.20.70">
    <property type="entry name" value="Aldolase class I"/>
    <property type="match status" value="1"/>
</dbReference>
<feature type="compositionally biased region" description="Basic and acidic residues" evidence="6">
    <location>
        <begin position="808"/>
        <end position="822"/>
    </location>
</feature>
<sequence length="831" mass="90185">MRPGRVLVVHPPVSVARDFIDYPYFVDLGAVQLAAVLEARGIACDLVDAYALPEQREGLRGAEDVGASEPRGPETVRSAAGESQATESERAGEVRHAASSMHWRSDGRAHLGATVAATLAACARDVAAVVVAVTPFHRPPARDDLLGELLAGLRARHGAAVPIVLADCYQSGQHYVAAPQLLASYPEADAYVQFEAEVTVPALLQAFLAGGPGPRGVHRGEQPVLEDMPVPAWSKVNLEAYHEFRAAVVRGLGRGGWAFPIGGRTLPAVTSRGCPFQCAHCSSNPDVEPGRPKTQRRHDPAGLRRMLTALAQEHAAERVFILDELINVHPAHFDHVLEAIGALGLGFELPNGLRADYLEPRHLQAMRGRITTLSVSAESGVQRVVDEVVGKRLDLAAIVRAAESAAAAGVPLMIHYIIGQPGESAAEINATLSFALDLWDRFKAWPAVQFATPLPGTRLARALPLAPPPADHDWGPRFQRAPTGATVPAALLEKFRWTFEQRLRASQGPQKLVMNATYACNNHCSFCAVGTRSQLHGDGERLREQLSHYRKQGVELLDIDGGEPTLHPDLLGLIRHARALGYRAINVTTNGRLCAYEAFAARLVNSGLSSLLFSVHGADARTHAQNVGVAEAFEQTLAGVRHAVRLAPRGVELGLNVTITKHNEGQLDAITALAWSLGLRWVNYQFLTPFGRATAMLAPDTARAADSLRAVIEAWQDRMKLQVINLPFCFLPGHEALLQGDLGKLERHMAFVNNETVNLAQYLAERRVRKPVCASCPHACFCGGFYELDEVPEPPWLIAPEDLVRPLTDPRRHESVPAELRERLRKRAGPA</sequence>
<dbReference type="InterPro" id="IPR058240">
    <property type="entry name" value="rSAM_sf"/>
</dbReference>
<name>A0ABT5E0R6_9BACT</name>
<evidence type="ECO:0000256" key="5">
    <source>
        <dbReference type="ARBA" id="ARBA00023014"/>
    </source>
</evidence>
<dbReference type="CDD" id="cd01335">
    <property type="entry name" value="Radical_SAM"/>
    <property type="match status" value="2"/>
</dbReference>
<dbReference type="SMART" id="SM00729">
    <property type="entry name" value="Elp3"/>
    <property type="match status" value="2"/>
</dbReference>
<dbReference type="PROSITE" id="PS51918">
    <property type="entry name" value="RADICAL_SAM"/>
    <property type="match status" value="2"/>
</dbReference>
<dbReference type="EMBL" id="JAQNDL010000002">
    <property type="protein sequence ID" value="MDC0719000.1"/>
    <property type="molecule type" value="Genomic_DNA"/>
</dbReference>
<evidence type="ECO:0000313" key="8">
    <source>
        <dbReference type="EMBL" id="MDC0719000.1"/>
    </source>
</evidence>
<reference evidence="8 9" key="1">
    <citation type="submission" date="2022-11" db="EMBL/GenBank/DDBJ databases">
        <title>Minimal conservation of predation-associated metabolite biosynthetic gene clusters underscores biosynthetic potential of Myxococcota including descriptions for ten novel species: Archangium lansinium sp. nov., Myxococcus landrumus sp. nov., Nannocystis bai.</title>
        <authorList>
            <person name="Ahearne A."/>
            <person name="Stevens C."/>
            <person name="Dowd S."/>
        </authorList>
    </citation>
    <scope>NUCLEOTIDE SEQUENCE [LARGE SCALE GENOMIC DNA]</scope>
    <source>
        <strain evidence="8 9">BB15-2</strain>
    </source>
</reference>
<feature type="domain" description="Radical SAM core" evidence="7">
    <location>
        <begin position="260"/>
        <end position="500"/>
    </location>
</feature>
<dbReference type="SUPFAM" id="SSF102114">
    <property type="entry name" value="Radical SAM enzymes"/>
    <property type="match status" value="2"/>
</dbReference>
<dbReference type="RefSeq" id="WP_272087512.1">
    <property type="nucleotide sequence ID" value="NZ_JAQNDL010000002.1"/>
</dbReference>
<dbReference type="InterPro" id="IPR023404">
    <property type="entry name" value="rSAM_horseshoe"/>
</dbReference>
<feature type="compositionally biased region" description="Basic and acidic residues" evidence="6">
    <location>
        <begin position="87"/>
        <end position="96"/>
    </location>
</feature>
<feature type="region of interest" description="Disordered" evidence="6">
    <location>
        <begin position="60"/>
        <end position="98"/>
    </location>
</feature>
<dbReference type="PANTHER" id="PTHR43409">
    <property type="entry name" value="ANAEROBIC MAGNESIUM-PROTOPORPHYRIN IX MONOMETHYL ESTER CYCLASE-RELATED"/>
    <property type="match status" value="1"/>
</dbReference>
<comment type="caution">
    <text evidence="8">The sequence shown here is derived from an EMBL/GenBank/DDBJ whole genome shotgun (WGS) entry which is preliminary data.</text>
</comment>
<evidence type="ECO:0000256" key="1">
    <source>
        <dbReference type="ARBA" id="ARBA00001966"/>
    </source>
</evidence>
<evidence type="ECO:0000313" key="9">
    <source>
        <dbReference type="Proteomes" id="UP001221686"/>
    </source>
</evidence>
<protein>
    <submittedName>
        <fullName evidence="8">Radical SAM protein</fullName>
    </submittedName>
</protein>
<evidence type="ECO:0000259" key="7">
    <source>
        <dbReference type="PROSITE" id="PS51918"/>
    </source>
</evidence>
<dbReference type="Proteomes" id="UP001221686">
    <property type="component" value="Unassembled WGS sequence"/>
</dbReference>
<evidence type="ECO:0000256" key="3">
    <source>
        <dbReference type="ARBA" id="ARBA00022723"/>
    </source>
</evidence>
<dbReference type="InterPro" id="IPR007197">
    <property type="entry name" value="rSAM"/>
</dbReference>
<proteinExistence type="predicted"/>
<dbReference type="PANTHER" id="PTHR43409:SF7">
    <property type="entry name" value="BLL1977 PROTEIN"/>
    <property type="match status" value="1"/>
</dbReference>
<comment type="cofactor">
    <cofactor evidence="1">
        <name>[4Fe-4S] cluster</name>
        <dbReference type="ChEBI" id="CHEBI:49883"/>
    </cofactor>
</comment>
<feature type="domain" description="Radical SAM core" evidence="7">
    <location>
        <begin position="506"/>
        <end position="725"/>
    </location>
</feature>
<organism evidence="8 9">
    <name type="scientific">Nannocystis bainbridge</name>
    <dbReference type="NCBI Taxonomy" id="2995303"/>
    <lineage>
        <taxon>Bacteria</taxon>
        <taxon>Pseudomonadati</taxon>
        <taxon>Myxococcota</taxon>
        <taxon>Polyangia</taxon>
        <taxon>Nannocystales</taxon>
        <taxon>Nannocystaceae</taxon>
        <taxon>Nannocystis</taxon>
    </lineage>
</organism>
<feature type="region of interest" description="Disordered" evidence="6">
    <location>
        <begin position="808"/>
        <end position="831"/>
    </location>
</feature>
<evidence type="ECO:0000256" key="4">
    <source>
        <dbReference type="ARBA" id="ARBA00023004"/>
    </source>
</evidence>
<gene>
    <name evidence="8" type="ORF">POL25_19000</name>
</gene>
<keyword evidence="9" id="KW-1185">Reference proteome</keyword>
<dbReference type="InterPro" id="IPR051198">
    <property type="entry name" value="BchE-like"/>
</dbReference>
<dbReference type="SFLD" id="SFLDG01067">
    <property type="entry name" value="SPASM/twitch_domain_containing"/>
    <property type="match status" value="1"/>
</dbReference>
<accession>A0ABT5E0R6</accession>
<keyword evidence="3" id="KW-0479">Metal-binding</keyword>
<keyword evidence="5" id="KW-0411">Iron-sulfur</keyword>
<keyword evidence="4" id="KW-0408">Iron</keyword>
<dbReference type="Pfam" id="PF04055">
    <property type="entry name" value="Radical_SAM"/>
    <property type="match status" value="2"/>
</dbReference>
<evidence type="ECO:0000256" key="6">
    <source>
        <dbReference type="SAM" id="MobiDB-lite"/>
    </source>
</evidence>